<organism evidence="3 4">
    <name type="scientific">Mytilus coruscus</name>
    <name type="common">Sea mussel</name>
    <dbReference type="NCBI Taxonomy" id="42192"/>
    <lineage>
        <taxon>Eukaryota</taxon>
        <taxon>Metazoa</taxon>
        <taxon>Spiralia</taxon>
        <taxon>Lophotrochozoa</taxon>
        <taxon>Mollusca</taxon>
        <taxon>Bivalvia</taxon>
        <taxon>Autobranchia</taxon>
        <taxon>Pteriomorphia</taxon>
        <taxon>Mytilida</taxon>
        <taxon>Mytiloidea</taxon>
        <taxon>Mytilidae</taxon>
        <taxon>Mytilinae</taxon>
        <taxon>Mytilus</taxon>
    </lineage>
</organism>
<dbReference type="GO" id="GO:0061630">
    <property type="term" value="F:ubiquitin protein ligase activity"/>
    <property type="evidence" value="ECO:0007669"/>
    <property type="project" value="TreeGrafter"/>
</dbReference>
<sequence length="556" mass="63651">MAHFGSVQRSQDILACGLCEIETKIKVKCMNCDLYMCQKCTDKIHAKFKNADLHDIVDLKDIHSRIDETDANSEFKPVKCKDHRKQLCCMYCLTCELLVCPMCITKTHQLHLMEDIQTICQKKVEEMKILQYQAKSKIEKLIENLNLMGEIEKAKSYEIEQNILREEKQAREVHSKCLRLLKEHKDKTERQSELMSSKEFEILEDKKDIKTVIQEVENKYESRNTEEFLEAIRNMHSKLESIKTTSSKSFDMKILHYVPNYQIQTKSKSIEMEIHFETKAKYELNMLDVLKINSITSDKDGNIWITDGVRKIQQLQVKEGVNVIKELTTGPGFTEIRCWNKGILFTSDDYSKIIHLASDDKLKVFKNLSPSLPFALSVSDNDIIVGMNCVSVKDKTDIPVIIRLEFNGKIIQIYKNHGRQLLTRDVVRCCTTTNDGAICYIDSINTKGYLGDVVFISQDAIIQWKYSGNSIINSNKHPFTPIEVVTTGSNNFIVSDENQHALHFLTTKGGLLTILDLTMIGVGDPGVMTIDDNGTLWISSEELNKTILSPVKFFGF</sequence>
<dbReference type="OrthoDB" id="6143473at2759"/>
<dbReference type="GO" id="GO:0008270">
    <property type="term" value="F:zinc ion binding"/>
    <property type="evidence" value="ECO:0007669"/>
    <property type="project" value="UniProtKB-KW"/>
</dbReference>
<keyword evidence="1" id="KW-0479">Metal-binding</keyword>
<dbReference type="EMBL" id="CACVKT020006205">
    <property type="protein sequence ID" value="CAC5400483.1"/>
    <property type="molecule type" value="Genomic_DNA"/>
</dbReference>
<dbReference type="InterPro" id="IPR047153">
    <property type="entry name" value="TRIM45/56/19-like"/>
</dbReference>
<protein>
    <recommendedName>
        <fullName evidence="2">B box-type domain-containing protein</fullName>
    </recommendedName>
</protein>
<proteinExistence type="predicted"/>
<keyword evidence="1" id="KW-0863">Zinc-finger</keyword>
<dbReference type="InterPro" id="IPR000315">
    <property type="entry name" value="Znf_B-box"/>
</dbReference>
<keyword evidence="1" id="KW-0862">Zinc</keyword>
<dbReference type="PROSITE" id="PS50119">
    <property type="entry name" value="ZF_BBOX"/>
    <property type="match status" value="1"/>
</dbReference>
<dbReference type="SUPFAM" id="SSF63829">
    <property type="entry name" value="Calcium-dependent phosphotriesterase"/>
    <property type="match status" value="1"/>
</dbReference>
<accession>A0A6J8CVG9</accession>
<dbReference type="AlphaFoldDB" id="A0A6J8CVG9"/>
<keyword evidence="4" id="KW-1185">Reference proteome</keyword>
<dbReference type="CDD" id="cd19756">
    <property type="entry name" value="Bbox2"/>
    <property type="match status" value="1"/>
</dbReference>
<dbReference type="PANTHER" id="PTHR25462">
    <property type="entry name" value="BONUS, ISOFORM C-RELATED"/>
    <property type="match status" value="1"/>
</dbReference>
<feature type="domain" description="B box-type" evidence="2">
    <location>
        <begin position="75"/>
        <end position="119"/>
    </location>
</feature>
<dbReference type="CDD" id="cd19757">
    <property type="entry name" value="Bbox1"/>
    <property type="match status" value="1"/>
</dbReference>
<dbReference type="PANTHER" id="PTHR25462:SF291">
    <property type="entry name" value="E3 UBIQUITIN-PROTEIN LIGASE TRIM45"/>
    <property type="match status" value="1"/>
</dbReference>
<dbReference type="Proteomes" id="UP000507470">
    <property type="component" value="Unassembled WGS sequence"/>
</dbReference>
<name>A0A6J8CVG9_MYTCO</name>
<gene>
    <name evidence="3" type="ORF">MCOR_34662</name>
</gene>
<reference evidence="3 4" key="1">
    <citation type="submission" date="2020-06" db="EMBL/GenBank/DDBJ databases">
        <authorList>
            <person name="Li R."/>
            <person name="Bekaert M."/>
        </authorList>
    </citation>
    <scope>NUCLEOTIDE SEQUENCE [LARGE SCALE GENOMIC DNA]</scope>
    <source>
        <strain evidence="4">wild</strain>
    </source>
</reference>
<evidence type="ECO:0000256" key="1">
    <source>
        <dbReference type="PROSITE-ProRule" id="PRU00024"/>
    </source>
</evidence>
<evidence type="ECO:0000313" key="3">
    <source>
        <dbReference type="EMBL" id="CAC5400483.1"/>
    </source>
</evidence>
<dbReference type="SUPFAM" id="SSF57845">
    <property type="entry name" value="B-box zinc-binding domain"/>
    <property type="match status" value="1"/>
</dbReference>
<evidence type="ECO:0000313" key="4">
    <source>
        <dbReference type="Proteomes" id="UP000507470"/>
    </source>
</evidence>
<dbReference type="Gene3D" id="3.30.160.60">
    <property type="entry name" value="Classic Zinc Finger"/>
    <property type="match status" value="1"/>
</dbReference>
<evidence type="ECO:0000259" key="2">
    <source>
        <dbReference type="PROSITE" id="PS50119"/>
    </source>
</evidence>